<organism evidence="1">
    <name type="scientific">Anopheles braziliensis</name>
    <dbReference type="NCBI Taxonomy" id="58242"/>
    <lineage>
        <taxon>Eukaryota</taxon>
        <taxon>Metazoa</taxon>
        <taxon>Ecdysozoa</taxon>
        <taxon>Arthropoda</taxon>
        <taxon>Hexapoda</taxon>
        <taxon>Insecta</taxon>
        <taxon>Pterygota</taxon>
        <taxon>Neoptera</taxon>
        <taxon>Endopterygota</taxon>
        <taxon>Diptera</taxon>
        <taxon>Nematocera</taxon>
        <taxon>Culicoidea</taxon>
        <taxon>Culicidae</taxon>
        <taxon>Anophelinae</taxon>
        <taxon>Anopheles</taxon>
    </lineage>
</organism>
<reference evidence="1" key="1">
    <citation type="submission" date="2018-01" db="EMBL/GenBank/DDBJ databases">
        <title>An insight into the sialome of Amazonian anophelines.</title>
        <authorList>
            <person name="Ribeiro J.M."/>
            <person name="Scarpassa V."/>
            <person name="Calvo E."/>
        </authorList>
    </citation>
    <scope>NUCLEOTIDE SEQUENCE</scope>
    <source>
        <tissue evidence="1">Salivary glands</tissue>
    </source>
</reference>
<dbReference type="EMBL" id="GGFM01010810">
    <property type="protein sequence ID" value="MBW31561.1"/>
    <property type="molecule type" value="Transcribed_RNA"/>
</dbReference>
<dbReference type="AlphaFoldDB" id="A0A2M3ZSP3"/>
<name>A0A2M3ZSP3_9DIPT</name>
<proteinExistence type="predicted"/>
<sequence>MLMMMMVKVLMLLLLLLLLLIVRMFLFQQNYRFNRCHQAGNRRHRNRCTGRTAATATVLVVHQHGLRFRQFTFPGHGTWKALAGATLMLTHTDHHTTTTIRDGLFNV</sequence>
<accession>A0A2M3ZSP3</accession>
<evidence type="ECO:0000313" key="1">
    <source>
        <dbReference type="EMBL" id="MBW31561.1"/>
    </source>
</evidence>
<protein>
    <submittedName>
        <fullName evidence="1">Putative secreted peptide</fullName>
    </submittedName>
</protein>